<name>A0A418ZTS8_9RHOB</name>
<dbReference type="Pfam" id="PF09704">
    <property type="entry name" value="Cas_Cas5d"/>
    <property type="match status" value="1"/>
</dbReference>
<gene>
    <name evidence="1" type="primary">cas5e</name>
    <name evidence="1" type="ORF">D3P06_11255</name>
</gene>
<dbReference type="GO" id="GO:0051607">
    <property type="term" value="P:defense response to virus"/>
    <property type="evidence" value="ECO:0007669"/>
    <property type="project" value="InterPro"/>
</dbReference>
<dbReference type="CDD" id="cd09756">
    <property type="entry name" value="Cas5_I-E"/>
    <property type="match status" value="1"/>
</dbReference>
<reference evidence="1 2" key="1">
    <citation type="submission" date="2018-09" db="EMBL/GenBank/DDBJ databases">
        <title>Paracoccus onubensis nov. sp. a moderate halophilic bacterium isolated from Gruta de las Maravillas (Aracena, Spain).</title>
        <authorList>
            <person name="Jurado V."/>
            <person name="Gutierrez-Patricio S."/>
            <person name="Gonzalez-Pimentel J.L."/>
            <person name="Laiz L."/>
            <person name="Saiz-Jimenez C."/>
        </authorList>
    </citation>
    <scope>NUCLEOTIDE SEQUENCE [LARGE SCALE GENOMIC DNA]</scope>
    <source>
        <strain evidence="1 2">DSM 19484</strain>
    </source>
</reference>
<accession>A0A418ZTS8</accession>
<dbReference type="Proteomes" id="UP000285530">
    <property type="component" value="Unassembled WGS sequence"/>
</dbReference>
<sequence length="260" mass="28546">MDQPPTVFRSWMSGRGRARSRGWRNLRPLPWGSRMTEHLVFTLVANLAANGDLAGHERRGTLTWPARSAILGLLAAAKGIRRDDAPGLAALEPLRVAVAVHDIGQPLRDYHTVQTVPTAAARRPDSHAVALLQAGRAVNTTLTQRDYRCGVVYSVAVWGLDMAPLRDALLRPVFTLYLGRKSCPLSAPPAPRLIDAPDAATALASAQMPRFRPVPPPLALYSDAPSDHARIERRNDVALDRQLWHFTSREVHVTTFAEDA</sequence>
<evidence type="ECO:0000313" key="2">
    <source>
        <dbReference type="Proteomes" id="UP000285530"/>
    </source>
</evidence>
<dbReference type="OrthoDB" id="5704083at2"/>
<proteinExistence type="predicted"/>
<protein>
    <submittedName>
        <fullName evidence="1">Type I-E CRISPR-associated protein Cas5/CasD</fullName>
    </submittedName>
</protein>
<organism evidence="1 2">
    <name type="scientific">Paracoccus aestuarii</name>
    <dbReference type="NCBI Taxonomy" id="453842"/>
    <lineage>
        <taxon>Bacteria</taxon>
        <taxon>Pseudomonadati</taxon>
        <taxon>Pseudomonadota</taxon>
        <taxon>Alphaproteobacteria</taxon>
        <taxon>Rhodobacterales</taxon>
        <taxon>Paracoccaceae</taxon>
        <taxon>Paracoccus</taxon>
    </lineage>
</organism>
<dbReference type="GO" id="GO:0003723">
    <property type="term" value="F:RNA binding"/>
    <property type="evidence" value="ECO:0007669"/>
    <property type="project" value="InterPro"/>
</dbReference>
<dbReference type="NCBIfam" id="TIGR01868">
    <property type="entry name" value="casD_Cas5e"/>
    <property type="match status" value="1"/>
</dbReference>
<dbReference type="GO" id="GO:0043571">
    <property type="term" value="P:maintenance of CRISPR repeat elements"/>
    <property type="evidence" value="ECO:0007669"/>
    <property type="project" value="InterPro"/>
</dbReference>
<evidence type="ECO:0000313" key="1">
    <source>
        <dbReference type="EMBL" id="RJL02372.1"/>
    </source>
</evidence>
<dbReference type="EMBL" id="QZEV01000056">
    <property type="protein sequence ID" value="RJL02372.1"/>
    <property type="molecule type" value="Genomic_DNA"/>
</dbReference>
<dbReference type="InterPro" id="IPR021124">
    <property type="entry name" value="CRISPR-assoc_prot_Cas5"/>
</dbReference>
<dbReference type="AlphaFoldDB" id="A0A418ZTS8"/>
<dbReference type="InterPro" id="IPR010147">
    <property type="entry name" value="CRISPR-assoc_prot_CasD"/>
</dbReference>
<dbReference type="Gene3D" id="3.30.70.2660">
    <property type="match status" value="1"/>
</dbReference>
<keyword evidence="2" id="KW-1185">Reference proteome</keyword>
<comment type="caution">
    <text evidence="1">The sequence shown here is derived from an EMBL/GenBank/DDBJ whole genome shotgun (WGS) entry which is preliminary data.</text>
</comment>